<dbReference type="InterPro" id="IPR013332">
    <property type="entry name" value="KPR_N"/>
</dbReference>
<evidence type="ECO:0000256" key="4">
    <source>
        <dbReference type="ARBA" id="ARBA00022655"/>
    </source>
</evidence>
<evidence type="ECO:0000256" key="2">
    <source>
        <dbReference type="ARBA" id="ARBA00013014"/>
    </source>
</evidence>
<dbReference type="Pfam" id="PF02558">
    <property type="entry name" value="ApbA"/>
    <property type="match status" value="1"/>
</dbReference>
<dbReference type="SUPFAM" id="SSF51735">
    <property type="entry name" value="NAD(P)-binding Rossmann-fold domains"/>
    <property type="match status" value="1"/>
</dbReference>
<dbReference type="EC" id="1.1.1.169" evidence="2"/>
<dbReference type="InterPro" id="IPR036291">
    <property type="entry name" value="NAD(P)-bd_dom_sf"/>
</dbReference>
<dbReference type="InterPro" id="IPR008927">
    <property type="entry name" value="6-PGluconate_DH-like_C_sf"/>
</dbReference>
<organism evidence="9 10">
    <name type="scientific">Craurococcus roseus</name>
    <dbReference type="NCBI Taxonomy" id="77585"/>
    <lineage>
        <taxon>Bacteria</taxon>
        <taxon>Pseudomonadati</taxon>
        <taxon>Pseudomonadota</taxon>
        <taxon>Alphaproteobacteria</taxon>
        <taxon>Acetobacterales</taxon>
        <taxon>Acetobacteraceae</taxon>
        <taxon>Craurococcus</taxon>
    </lineage>
</organism>
<dbReference type="Gene3D" id="3.40.50.720">
    <property type="entry name" value="NAD(P)-binding Rossmann-like Domain"/>
    <property type="match status" value="1"/>
</dbReference>
<evidence type="ECO:0000313" key="9">
    <source>
        <dbReference type="EMBL" id="GAA0599565.1"/>
    </source>
</evidence>
<evidence type="ECO:0000256" key="5">
    <source>
        <dbReference type="ARBA" id="ARBA00032024"/>
    </source>
</evidence>
<dbReference type="InterPro" id="IPR013752">
    <property type="entry name" value="KPA_reductase"/>
</dbReference>
<evidence type="ECO:0000259" key="8">
    <source>
        <dbReference type="Pfam" id="PF08546"/>
    </source>
</evidence>
<dbReference type="InterPro" id="IPR051402">
    <property type="entry name" value="KPR-Related"/>
</dbReference>
<reference evidence="9 10" key="1">
    <citation type="journal article" date="2019" name="Int. J. Syst. Evol. Microbiol.">
        <title>The Global Catalogue of Microorganisms (GCM) 10K type strain sequencing project: providing services to taxonomists for standard genome sequencing and annotation.</title>
        <authorList>
            <consortium name="The Broad Institute Genomics Platform"/>
            <consortium name="The Broad Institute Genome Sequencing Center for Infectious Disease"/>
            <person name="Wu L."/>
            <person name="Ma J."/>
        </authorList>
    </citation>
    <scope>NUCLEOTIDE SEQUENCE [LARGE SCALE GENOMIC DNA]</scope>
    <source>
        <strain evidence="9 10">JCM 9933</strain>
    </source>
</reference>
<name>A0ABN1FWY1_9PROT</name>
<dbReference type="Gene3D" id="1.10.1040.10">
    <property type="entry name" value="N-(1-d-carboxylethyl)-l-norvaline Dehydrogenase, domain 2"/>
    <property type="match status" value="1"/>
</dbReference>
<evidence type="ECO:0000313" key="10">
    <source>
        <dbReference type="Proteomes" id="UP001501588"/>
    </source>
</evidence>
<dbReference type="SUPFAM" id="SSF48179">
    <property type="entry name" value="6-phosphogluconate dehydrogenase C-terminal domain-like"/>
    <property type="match status" value="1"/>
</dbReference>
<keyword evidence="10" id="KW-1185">Reference proteome</keyword>
<dbReference type="InterPro" id="IPR013328">
    <property type="entry name" value="6PGD_dom2"/>
</dbReference>
<sequence>MKVCVYGAGAIGGYLAGRLAKGGAELSVVARGPHLDAIRAEGLTVRTAEGALHSRPAASDRPADLGPQDAVVVCTKVPALPDVAEGIGPLLGPGTAVAFVTNGIPWWYFDRHGGEAEGTRLPELDPGDNIRRAVGVERTLGGVVYAACSVASPGVVEVSSRTTKLILGEPDGERSPRAVALATAFKAGSLPCSVSPDIRSEVWGKLLNNLANGPLCLLTRRNIRDTFADPVVNEAALRAVEEGLAIARAMGRQVSSTAQERIALSAQIPHKPSILQDLELGRPMEIDALFTVPLRLARGRGVPTPTLSLLVALATQAAEAAGLYRRGGPGIA</sequence>
<comment type="catalytic activity">
    <reaction evidence="6">
        <text>(R)-pantoate + NADP(+) = 2-dehydropantoate + NADPH + H(+)</text>
        <dbReference type="Rhea" id="RHEA:16233"/>
        <dbReference type="ChEBI" id="CHEBI:11561"/>
        <dbReference type="ChEBI" id="CHEBI:15378"/>
        <dbReference type="ChEBI" id="CHEBI:15980"/>
        <dbReference type="ChEBI" id="CHEBI:57783"/>
        <dbReference type="ChEBI" id="CHEBI:58349"/>
        <dbReference type="EC" id="1.1.1.169"/>
    </reaction>
</comment>
<evidence type="ECO:0000256" key="3">
    <source>
        <dbReference type="ARBA" id="ARBA00019465"/>
    </source>
</evidence>
<keyword evidence="4" id="KW-0566">Pantothenate biosynthesis</keyword>
<dbReference type="Pfam" id="PF08546">
    <property type="entry name" value="ApbA_C"/>
    <property type="match status" value="1"/>
</dbReference>
<accession>A0ABN1FWY1</accession>
<dbReference type="PANTHER" id="PTHR21708:SF45">
    <property type="entry name" value="2-DEHYDROPANTOATE 2-REDUCTASE"/>
    <property type="match status" value="1"/>
</dbReference>
<dbReference type="NCBIfam" id="NF005089">
    <property type="entry name" value="PRK06522.1-4"/>
    <property type="match status" value="1"/>
</dbReference>
<evidence type="ECO:0000256" key="6">
    <source>
        <dbReference type="ARBA" id="ARBA00048793"/>
    </source>
</evidence>
<proteinExistence type="predicted"/>
<evidence type="ECO:0000256" key="1">
    <source>
        <dbReference type="ARBA" id="ARBA00004994"/>
    </source>
</evidence>
<dbReference type="EMBL" id="BAAAFZ010000071">
    <property type="protein sequence ID" value="GAA0599565.1"/>
    <property type="molecule type" value="Genomic_DNA"/>
</dbReference>
<comment type="pathway">
    <text evidence="1">Cofactor biosynthesis; (R)-pantothenate biosynthesis; (R)-pantoate from 3-methyl-2-oxobutanoate: step 2/2.</text>
</comment>
<feature type="domain" description="Ketopantoate reductase N-terminal" evidence="7">
    <location>
        <begin position="3"/>
        <end position="170"/>
    </location>
</feature>
<comment type="caution">
    <text evidence="9">The sequence shown here is derived from an EMBL/GenBank/DDBJ whole genome shotgun (WGS) entry which is preliminary data.</text>
</comment>
<evidence type="ECO:0000259" key="7">
    <source>
        <dbReference type="Pfam" id="PF02558"/>
    </source>
</evidence>
<gene>
    <name evidence="9" type="ORF">GCM10009416_42030</name>
</gene>
<dbReference type="RefSeq" id="WP_343897377.1">
    <property type="nucleotide sequence ID" value="NZ_BAAAFZ010000071.1"/>
</dbReference>
<dbReference type="Proteomes" id="UP001501588">
    <property type="component" value="Unassembled WGS sequence"/>
</dbReference>
<protein>
    <recommendedName>
        <fullName evidence="3">2-dehydropantoate 2-reductase</fullName>
        <ecNumber evidence="2">1.1.1.169</ecNumber>
    </recommendedName>
    <alternativeName>
        <fullName evidence="5">Ketopantoate reductase</fullName>
    </alternativeName>
</protein>
<feature type="domain" description="Ketopantoate reductase C-terminal" evidence="8">
    <location>
        <begin position="197"/>
        <end position="315"/>
    </location>
</feature>
<dbReference type="PANTHER" id="PTHR21708">
    <property type="entry name" value="PROBABLE 2-DEHYDROPANTOATE 2-REDUCTASE"/>
    <property type="match status" value="1"/>
</dbReference>